<feature type="non-terminal residue" evidence="3">
    <location>
        <position position="1"/>
    </location>
</feature>
<evidence type="ECO:0000256" key="1">
    <source>
        <dbReference type="SAM" id="MobiDB-lite"/>
    </source>
</evidence>
<protein>
    <submittedName>
        <fullName evidence="3">KI26B protein</fullName>
    </submittedName>
</protein>
<feature type="domain" description="Kinesin-like protein KIF26A/B helical" evidence="2">
    <location>
        <begin position="1"/>
        <end position="54"/>
    </location>
</feature>
<sequence>DPLFPSLIHDKLQVPNTTRKAWNDKDNRCDICATHLNQLKQEAIQMVLTLDQTTSLEQYDMSPGSPPLSNIPSLGGSRHVGALQAPRDWPFVPAAYTPNPGYTGLLPGKHSSKPNSLGITNGLEKKTGSPGHSGKSVSQMPTSPSNGNNIMSSVAIQAHQYLDGTWSISRGNGVTLYPYQISQLMTESCREGLTEAVLNRYNADRPSLYSFAGSQNTYVSSVPSSGTSAAASFFASHLRVPDWVSNSTKSYQDSYLFTTDELPPKLYEVVKAAVTVFCEDLKCLCNTLCSDLRRVLDYFGTVSLRRILGYHWFDFVLNERLFMEF</sequence>
<keyword evidence="4" id="KW-1185">Reference proteome</keyword>
<dbReference type="InterPro" id="IPR057090">
    <property type="entry name" value="HTH_KIF26A_B_1st"/>
</dbReference>
<feature type="non-terminal residue" evidence="3">
    <location>
        <position position="325"/>
    </location>
</feature>
<accession>A0A8X8BRI2</accession>
<dbReference type="InterPro" id="IPR027640">
    <property type="entry name" value="Kinesin-like_fam"/>
</dbReference>
<organism evidence="3 4">
    <name type="scientific">Polypterus senegalus</name>
    <name type="common">Senegal bichir</name>
    <dbReference type="NCBI Taxonomy" id="55291"/>
    <lineage>
        <taxon>Eukaryota</taxon>
        <taxon>Metazoa</taxon>
        <taxon>Chordata</taxon>
        <taxon>Craniata</taxon>
        <taxon>Vertebrata</taxon>
        <taxon>Euteleostomi</taxon>
        <taxon>Actinopterygii</taxon>
        <taxon>Polypteriformes</taxon>
        <taxon>Polypteridae</taxon>
        <taxon>Polypterus</taxon>
    </lineage>
</organism>
<dbReference type="EMBL" id="JAATIS010000485">
    <property type="protein sequence ID" value="KAG2467728.1"/>
    <property type="molecule type" value="Genomic_DNA"/>
</dbReference>
<feature type="region of interest" description="Disordered" evidence="1">
    <location>
        <begin position="111"/>
        <end position="143"/>
    </location>
</feature>
<dbReference type="GO" id="GO:0003777">
    <property type="term" value="F:microtubule motor activity"/>
    <property type="evidence" value="ECO:0007669"/>
    <property type="project" value="InterPro"/>
</dbReference>
<reference evidence="3 4" key="1">
    <citation type="journal article" date="2021" name="Cell">
        <title>Tracing the genetic footprints of vertebrate landing in non-teleost ray-finned fishes.</title>
        <authorList>
            <person name="Bi X."/>
            <person name="Wang K."/>
            <person name="Yang L."/>
            <person name="Pan H."/>
            <person name="Jiang H."/>
            <person name="Wei Q."/>
            <person name="Fang M."/>
            <person name="Yu H."/>
            <person name="Zhu C."/>
            <person name="Cai Y."/>
            <person name="He Y."/>
            <person name="Gan X."/>
            <person name="Zeng H."/>
            <person name="Yu D."/>
            <person name="Zhu Y."/>
            <person name="Jiang H."/>
            <person name="Qiu Q."/>
            <person name="Yang H."/>
            <person name="Zhang Y.E."/>
            <person name="Wang W."/>
            <person name="Zhu M."/>
            <person name="He S."/>
            <person name="Zhang G."/>
        </authorList>
    </citation>
    <scope>NUCLEOTIDE SEQUENCE [LARGE SCALE GENOMIC DNA]</scope>
    <source>
        <strain evidence="3">Bchr_013</strain>
    </source>
</reference>
<comment type="caution">
    <text evidence="3">The sequence shown here is derived from an EMBL/GenBank/DDBJ whole genome shotgun (WGS) entry which is preliminary data.</text>
</comment>
<dbReference type="AlphaFoldDB" id="A0A8X8BRI2"/>
<name>A0A8X8BRI2_POLSE</name>
<dbReference type="PANTHER" id="PTHR21608">
    <property type="entry name" value="KINESIN-LIKE PROTEIN CG14535"/>
    <property type="match status" value="1"/>
</dbReference>
<evidence type="ECO:0000313" key="3">
    <source>
        <dbReference type="EMBL" id="KAG2467728.1"/>
    </source>
</evidence>
<evidence type="ECO:0000313" key="4">
    <source>
        <dbReference type="Proteomes" id="UP000886611"/>
    </source>
</evidence>
<dbReference type="PANTHER" id="PTHR21608:SF8">
    <property type="entry name" value="KINESIN-LIKE PROTEIN KIF26B"/>
    <property type="match status" value="1"/>
</dbReference>
<gene>
    <name evidence="3" type="primary">Kif26b_0</name>
    <name evidence="3" type="ORF">GTO96_0015426</name>
</gene>
<evidence type="ECO:0000259" key="2">
    <source>
        <dbReference type="Pfam" id="PF23081"/>
    </source>
</evidence>
<proteinExistence type="predicted"/>
<dbReference type="Pfam" id="PF23081">
    <property type="entry name" value="HTH_KIF26A_B_1st"/>
    <property type="match status" value="1"/>
</dbReference>
<dbReference type="Proteomes" id="UP000886611">
    <property type="component" value="Unassembled WGS sequence"/>
</dbReference>
<dbReference type="GO" id="GO:0007018">
    <property type="term" value="P:microtubule-based movement"/>
    <property type="evidence" value="ECO:0007669"/>
    <property type="project" value="InterPro"/>
</dbReference>